<dbReference type="RefSeq" id="WP_313868829.1">
    <property type="nucleotide sequence ID" value="NZ_CP132507.1"/>
</dbReference>
<name>A0ABZ0B3Q5_9BURK</name>
<protein>
    <submittedName>
        <fullName evidence="1">DUF1993 domain-containing protein</fullName>
    </submittedName>
</protein>
<dbReference type="SUPFAM" id="SSF109854">
    <property type="entry name" value="DinB/YfiT-like putative metalloenzymes"/>
    <property type="match status" value="1"/>
</dbReference>
<accession>A0ABZ0B3Q5</accession>
<dbReference type="Gene3D" id="1.20.120.450">
    <property type="entry name" value="dinb family like domain"/>
    <property type="match status" value="1"/>
</dbReference>
<dbReference type="InterPro" id="IPR034660">
    <property type="entry name" value="DinB/YfiT-like"/>
</dbReference>
<proteinExistence type="predicted"/>
<dbReference type="InterPro" id="IPR018531">
    <property type="entry name" value="DUF1993"/>
</dbReference>
<dbReference type="Pfam" id="PF09351">
    <property type="entry name" value="DUF1993"/>
    <property type="match status" value="1"/>
</dbReference>
<dbReference type="PANTHER" id="PTHR36922">
    <property type="entry name" value="BLL2446 PROTEIN"/>
    <property type="match status" value="1"/>
</dbReference>
<evidence type="ECO:0000313" key="2">
    <source>
        <dbReference type="Proteomes" id="UP001302257"/>
    </source>
</evidence>
<dbReference type="Proteomes" id="UP001302257">
    <property type="component" value="Chromosome"/>
</dbReference>
<gene>
    <name evidence="1" type="ORF">RAN89_06670</name>
</gene>
<sequence>MAACSLFDASVPVFARYLLQLQGLLAKAAAHCALQGTPEAALLQARIAPDMLPLGVQVEIAVNFVFRACAPLAGQPVPHFGEHHESLARLQARVEAAQAFLRTLQPEDFVAAAKRTIHDPAGETTVALDGSTFLQQYALPNFFFHLSMVYALLRQHGVPLSKGDFDGWHVYRG</sequence>
<keyword evidence="2" id="KW-1185">Reference proteome</keyword>
<evidence type="ECO:0000313" key="1">
    <source>
        <dbReference type="EMBL" id="WNO06108.1"/>
    </source>
</evidence>
<reference evidence="1 2" key="1">
    <citation type="submission" date="2023-08" db="EMBL/GenBank/DDBJ databases">
        <title>Rhodoferax potami sp. nov. and Rhodoferax mekongensis sp. nov., isolated from the Mekong River in Thailand.</title>
        <authorList>
            <person name="Kitikhun S."/>
            <person name="Charoenyingcharoen P."/>
            <person name="Siriarchawattana P."/>
            <person name="Likhitrattanapisal S."/>
            <person name="Nilsakha T."/>
            <person name="Chanpet A."/>
            <person name="Rattanawaree P."/>
            <person name="Ingsriswang S."/>
        </authorList>
    </citation>
    <scope>NUCLEOTIDE SEQUENCE [LARGE SCALE GENOMIC DNA]</scope>
    <source>
        <strain evidence="1 2">TBRC 17307</strain>
    </source>
</reference>
<dbReference type="PANTHER" id="PTHR36922:SF1">
    <property type="entry name" value="DUF1993 DOMAIN-CONTAINING PROTEIN"/>
    <property type="match status" value="1"/>
</dbReference>
<dbReference type="EMBL" id="CP132507">
    <property type="protein sequence ID" value="WNO06108.1"/>
    <property type="molecule type" value="Genomic_DNA"/>
</dbReference>
<organism evidence="1 2">
    <name type="scientific">Rhodoferax mekongensis</name>
    <dbReference type="NCBI Taxonomy" id="3068341"/>
    <lineage>
        <taxon>Bacteria</taxon>
        <taxon>Pseudomonadati</taxon>
        <taxon>Pseudomonadota</taxon>
        <taxon>Betaproteobacteria</taxon>
        <taxon>Burkholderiales</taxon>
        <taxon>Comamonadaceae</taxon>
        <taxon>Rhodoferax</taxon>
    </lineage>
</organism>